<evidence type="ECO:0000313" key="1">
    <source>
        <dbReference type="EMBL" id="GAI18785.1"/>
    </source>
</evidence>
<gene>
    <name evidence="1" type="ORF">S06H3_32882</name>
</gene>
<organism evidence="1">
    <name type="scientific">marine sediment metagenome</name>
    <dbReference type="NCBI Taxonomy" id="412755"/>
    <lineage>
        <taxon>unclassified sequences</taxon>
        <taxon>metagenomes</taxon>
        <taxon>ecological metagenomes</taxon>
    </lineage>
</organism>
<reference evidence="1" key="1">
    <citation type="journal article" date="2014" name="Front. Microbiol.">
        <title>High frequency of phylogenetically diverse reductive dehalogenase-homologous genes in deep subseafloor sedimentary metagenomes.</title>
        <authorList>
            <person name="Kawai M."/>
            <person name="Futagami T."/>
            <person name="Toyoda A."/>
            <person name="Takaki Y."/>
            <person name="Nishi S."/>
            <person name="Hori S."/>
            <person name="Arai W."/>
            <person name="Tsubouchi T."/>
            <person name="Morono Y."/>
            <person name="Uchiyama I."/>
            <person name="Ito T."/>
            <person name="Fujiyama A."/>
            <person name="Inagaki F."/>
            <person name="Takami H."/>
        </authorList>
    </citation>
    <scope>NUCLEOTIDE SEQUENCE</scope>
    <source>
        <strain evidence="1">Expedition CK06-06</strain>
    </source>
</reference>
<dbReference type="AlphaFoldDB" id="X1MVP8"/>
<name>X1MVP8_9ZZZZ</name>
<proteinExistence type="predicted"/>
<evidence type="ECO:0008006" key="2">
    <source>
        <dbReference type="Google" id="ProtNLM"/>
    </source>
</evidence>
<dbReference type="Gene3D" id="2.60.40.10">
    <property type="entry name" value="Immunoglobulins"/>
    <property type="match status" value="1"/>
</dbReference>
<protein>
    <recommendedName>
        <fullName evidence="2">Bacterial Ig domain-containing protein</fullName>
    </recommendedName>
</protein>
<dbReference type="InterPro" id="IPR013783">
    <property type="entry name" value="Ig-like_fold"/>
</dbReference>
<dbReference type="Pfam" id="PF09136">
    <property type="entry name" value="Glucodextran_B"/>
    <property type="match status" value="1"/>
</dbReference>
<sequence>MRIRGRNVVTLATVLLLVLITACAPAPGEITPAPAPTPEPTPAPTPVGFFLKVTEPKDESTVTSSAIPVSGTTSPDAVVSVNSEMVEVDERGNFSTMVTLEEGPNIIEVIASDFEGNKEGSVLAVIYIP</sequence>
<comment type="caution">
    <text evidence="1">The sequence shown here is derived from an EMBL/GenBank/DDBJ whole genome shotgun (WGS) entry which is preliminary data.</text>
</comment>
<dbReference type="EMBL" id="BARV01019582">
    <property type="protein sequence ID" value="GAI18785.1"/>
    <property type="molecule type" value="Genomic_DNA"/>
</dbReference>
<accession>X1MVP8</accession>
<dbReference type="PROSITE" id="PS51257">
    <property type="entry name" value="PROKAR_LIPOPROTEIN"/>
    <property type="match status" value="1"/>
</dbReference>